<proteinExistence type="inferred from homology"/>
<evidence type="ECO:0000256" key="4">
    <source>
        <dbReference type="HAMAP-Rule" id="MF_01401"/>
    </source>
</evidence>
<dbReference type="EMBL" id="LGKP01000025">
    <property type="protein sequence ID" value="KPL85660.1"/>
    <property type="molecule type" value="Genomic_DNA"/>
</dbReference>
<organism evidence="6 7">
    <name type="scientific">Herpetosiphon geysericola</name>
    <dbReference type="NCBI Taxonomy" id="70996"/>
    <lineage>
        <taxon>Bacteria</taxon>
        <taxon>Bacillati</taxon>
        <taxon>Chloroflexota</taxon>
        <taxon>Chloroflexia</taxon>
        <taxon>Herpetosiphonales</taxon>
        <taxon>Herpetosiphonaceae</taxon>
        <taxon>Herpetosiphon</taxon>
    </lineage>
</organism>
<comment type="function">
    <text evidence="4">Has an important function as a repair enzyme for proteins that have been inactivated by oxidation. Catalyzes the reversible oxidation-reduction of methionine sulfoxide in proteins to methionine.</text>
</comment>
<dbReference type="OrthoDB" id="4174719at2"/>
<evidence type="ECO:0000256" key="3">
    <source>
        <dbReference type="ARBA" id="ARBA00048782"/>
    </source>
</evidence>
<evidence type="ECO:0000259" key="5">
    <source>
        <dbReference type="Pfam" id="PF01625"/>
    </source>
</evidence>
<evidence type="ECO:0000256" key="2">
    <source>
        <dbReference type="ARBA" id="ARBA00047806"/>
    </source>
</evidence>
<comment type="catalytic activity">
    <reaction evidence="3 4">
        <text>[thioredoxin]-disulfide + L-methionine + H2O = L-methionine (S)-S-oxide + [thioredoxin]-dithiol</text>
        <dbReference type="Rhea" id="RHEA:19993"/>
        <dbReference type="Rhea" id="RHEA-COMP:10698"/>
        <dbReference type="Rhea" id="RHEA-COMP:10700"/>
        <dbReference type="ChEBI" id="CHEBI:15377"/>
        <dbReference type="ChEBI" id="CHEBI:29950"/>
        <dbReference type="ChEBI" id="CHEBI:50058"/>
        <dbReference type="ChEBI" id="CHEBI:57844"/>
        <dbReference type="ChEBI" id="CHEBI:58772"/>
        <dbReference type="EC" id="1.8.4.11"/>
    </reaction>
</comment>
<gene>
    <name evidence="4" type="primary">msrA</name>
    <name evidence="6" type="ORF">SE18_18360</name>
</gene>
<dbReference type="SUPFAM" id="SSF55068">
    <property type="entry name" value="Peptide methionine sulfoxide reductase"/>
    <property type="match status" value="1"/>
</dbReference>
<dbReference type="PATRIC" id="fig|70996.4.peg.550"/>
<dbReference type="Proteomes" id="UP000050277">
    <property type="component" value="Unassembled WGS sequence"/>
</dbReference>
<dbReference type="STRING" id="70996.SE18_18360"/>
<dbReference type="GO" id="GO:0005737">
    <property type="term" value="C:cytoplasm"/>
    <property type="evidence" value="ECO:0007669"/>
    <property type="project" value="TreeGrafter"/>
</dbReference>
<dbReference type="Gene3D" id="3.30.1060.10">
    <property type="entry name" value="Peptide methionine sulphoxide reductase MsrA"/>
    <property type="match status" value="1"/>
</dbReference>
<dbReference type="GO" id="GO:0033744">
    <property type="term" value="F:L-methionine:thioredoxin-disulfide S-oxidoreductase activity"/>
    <property type="evidence" value="ECO:0007669"/>
    <property type="project" value="RHEA"/>
</dbReference>
<dbReference type="PANTHER" id="PTHR42799:SF2">
    <property type="entry name" value="MITOCHONDRIAL PEPTIDE METHIONINE SULFOXIDE REDUCTASE"/>
    <property type="match status" value="1"/>
</dbReference>
<dbReference type="HAMAP" id="MF_01401">
    <property type="entry name" value="MsrA"/>
    <property type="match status" value="1"/>
</dbReference>
<dbReference type="AlphaFoldDB" id="A0A0P6Y7B7"/>
<dbReference type="InterPro" id="IPR050162">
    <property type="entry name" value="MsrA_MetSO_reductase"/>
</dbReference>
<dbReference type="RefSeq" id="WP_083470004.1">
    <property type="nucleotide sequence ID" value="NZ_LGKP01000025.1"/>
</dbReference>
<dbReference type="EC" id="1.8.4.11" evidence="4"/>
<dbReference type="PANTHER" id="PTHR42799">
    <property type="entry name" value="MITOCHONDRIAL PEPTIDE METHIONINE SULFOXIDE REDUCTASE"/>
    <property type="match status" value="1"/>
</dbReference>
<dbReference type="InterPro" id="IPR002569">
    <property type="entry name" value="Met_Sox_Rdtase_MsrA_dom"/>
</dbReference>
<keyword evidence="1 4" id="KW-0560">Oxidoreductase</keyword>
<protein>
    <recommendedName>
        <fullName evidence="4">Peptide methionine sulfoxide reductase MsrA</fullName>
        <shortName evidence="4">Protein-methionine-S-oxide reductase</shortName>
        <ecNumber evidence="4">1.8.4.11</ecNumber>
    </recommendedName>
    <alternativeName>
        <fullName evidence="4">Peptide-methionine (S)-S-oxide reductase</fullName>
        <shortName evidence="4">Peptide Met(O) reductase</shortName>
    </alternativeName>
</protein>
<comment type="caution">
    <text evidence="6">The sequence shown here is derived from an EMBL/GenBank/DDBJ whole genome shotgun (WGS) entry which is preliminary data.</text>
</comment>
<dbReference type="GO" id="GO:0034599">
    <property type="term" value="P:cellular response to oxidative stress"/>
    <property type="evidence" value="ECO:0007669"/>
    <property type="project" value="TreeGrafter"/>
</dbReference>
<dbReference type="Pfam" id="PF01625">
    <property type="entry name" value="PMSR"/>
    <property type="match status" value="1"/>
</dbReference>
<name>A0A0P6Y7B7_9CHLR</name>
<comment type="catalytic activity">
    <reaction evidence="2 4">
        <text>L-methionyl-[protein] + [thioredoxin]-disulfide + H2O = L-methionyl-(S)-S-oxide-[protein] + [thioredoxin]-dithiol</text>
        <dbReference type="Rhea" id="RHEA:14217"/>
        <dbReference type="Rhea" id="RHEA-COMP:10698"/>
        <dbReference type="Rhea" id="RHEA-COMP:10700"/>
        <dbReference type="Rhea" id="RHEA-COMP:12313"/>
        <dbReference type="Rhea" id="RHEA-COMP:12315"/>
        <dbReference type="ChEBI" id="CHEBI:15377"/>
        <dbReference type="ChEBI" id="CHEBI:16044"/>
        <dbReference type="ChEBI" id="CHEBI:29950"/>
        <dbReference type="ChEBI" id="CHEBI:44120"/>
        <dbReference type="ChEBI" id="CHEBI:50058"/>
        <dbReference type="EC" id="1.8.4.11"/>
    </reaction>
</comment>
<evidence type="ECO:0000313" key="6">
    <source>
        <dbReference type="EMBL" id="KPL85660.1"/>
    </source>
</evidence>
<accession>A0A0P6Y7B7</accession>
<evidence type="ECO:0000313" key="7">
    <source>
        <dbReference type="Proteomes" id="UP000050277"/>
    </source>
</evidence>
<dbReference type="InterPro" id="IPR036509">
    <property type="entry name" value="Met_Sox_Rdtase_MsrA_sf"/>
</dbReference>
<feature type="domain" description="Peptide methionine sulphoxide reductase MsrA" evidence="5">
    <location>
        <begin position="5"/>
        <end position="142"/>
    </location>
</feature>
<reference evidence="6 7" key="1">
    <citation type="submission" date="2015-07" db="EMBL/GenBank/DDBJ databases">
        <title>Whole genome sequence of Herpetosiphon geysericola DSM 7119.</title>
        <authorList>
            <person name="Hemp J."/>
            <person name="Ward L.M."/>
            <person name="Pace L.A."/>
            <person name="Fischer W.W."/>
        </authorList>
    </citation>
    <scope>NUCLEOTIDE SEQUENCE [LARGE SCALE GENOMIC DNA]</scope>
    <source>
        <strain evidence="6 7">DSM 7119</strain>
    </source>
</reference>
<evidence type="ECO:0000256" key="1">
    <source>
        <dbReference type="ARBA" id="ARBA00023002"/>
    </source>
</evidence>
<sequence>MHERIIVGAGCFWGVEEAFRAITGIIQTQAGYAGGWVEHPSYEDVCAGTTGHAEVVQLQFDPTIISLATLLNHFWAMLEPPLDSDPQYRPLIICSTAAQLELALASKLAQPRLADLRIEILIDLPFYPAEEYHQQCYSKWRMRFERRAKAV</sequence>
<dbReference type="GO" id="GO:0008113">
    <property type="term" value="F:peptide-methionine (S)-S-oxide reductase activity"/>
    <property type="evidence" value="ECO:0007669"/>
    <property type="project" value="UniProtKB-UniRule"/>
</dbReference>
<feature type="active site" evidence="4">
    <location>
        <position position="11"/>
    </location>
</feature>
<comment type="similarity">
    <text evidence="4">Belongs to the MsrA Met sulfoxide reductase family.</text>
</comment>
<dbReference type="NCBIfam" id="TIGR00401">
    <property type="entry name" value="msrA"/>
    <property type="match status" value="1"/>
</dbReference>
<keyword evidence="7" id="KW-1185">Reference proteome</keyword>